<organism evidence="2 3">
    <name type="scientific">Periconia macrospinosa</name>
    <dbReference type="NCBI Taxonomy" id="97972"/>
    <lineage>
        <taxon>Eukaryota</taxon>
        <taxon>Fungi</taxon>
        <taxon>Dikarya</taxon>
        <taxon>Ascomycota</taxon>
        <taxon>Pezizomycotina</taxon>
        <taxon>Dothideomycetes</taxon>
        <taxon>Pleosporomycetidae</taxon>
        <taxon>Pleosporales</taxon>
        <taxon>Massarineae</taxon>
        <taxon>Periconiaceae</taxon>
        <taxon>Periconia</taxon>
    </lineage>
</organism>
<feature type="region of interest" description="Disordered" evidence="1">
    <location>
        <begin position="200"/>
        <end position="242"/>
    </location>
</feature>
<dbReference type="AlphaFoldDB" id="A0A2V1DT93"/>
<sequence>MHGIAYRPPRSREWEGWRRVPGLMHGKLRSPVEQTSEHATGRANLQADAFTQQRTRRLATWEWSYIIPPSPAGVDVASRGRESKITMRTERKKLPADPKLMAADAAGTVLASLPHHLASAEEAKKLFEDALGHPYPGSSPSPRPFEVHSTLYALAHHAVGNLEREWLKDSRMTHSELAQGVTKLADTLRKEFLESFDRLDDDEKGVETGRGEARKRPAPDDDEDDDQGGGALPREDRKRARRMGATVAHPLDGYTHADIDQMGAGELRRMARGPDRLLRIMKGRKQKTPAEIRAELHKLKETALARQEGGKASVSMYVSNNGFQ</sequence>
<proteinExistence type="predicted"/>
<feature type="compositionally biased region" description="Basic and acidic residues" evidence="1">
    <location>
        <begin position="205"/>
        <end position="219"/>
    </location>
</feature>
<dbReference type="Proteomes" id="UP000244855">
    <property type="component" value="Unassembled WGS sequence"/>
</dbReference>
<keyword evidence="3" id="KW-1185">Reference proteome</keyword>
<evidence type="ECO:0000313" key="2">
    <source>
        <dbReference type="EMBL" id="PVI01112.1"/>
    </source>
</evidence>
<evidence type="ECO:0000256" key="1">
    <source>
        <dbReference type="SAM" id="MobiDB-lite"/>
    </source>
</evidence>
<gene>
    <name evidence="2" type="ORF">DM02DRAFT_654768</name>
</gene>
<evidence type="ECO:0000313" key="3">
    <source>
        <dbReference type="Proteomes" id="UP000244855"/>
    </source>
</evidence>
<dbReference type="EMBL" id="KZ805362">
    <property type="protein sequence ID" value="PVI01112.1"/>
    <property type="molecule type" value="Genomic_DNA"/>
</dbReference>
<accession>A0A2V1DT93</accession>
<protein>
    <submittedName>
        <fullName evidence="2">Uncharacterized protein</fullName>
    </submittedName>
</protein>
<reference evidence="2 3" key="1">
    <citation type="journal article" date="2018" name="Sci. Rep.">
        <title>Comparative genomics provides insights into the lifestyle and reveals functional heterogeneity of dark septate endophytic fungi.</title>
        <authorList>
            <person name="Knapp D.G."/>
            <person name="Nemeth J.B."/>
            <person name="Barry K."/>
            <person name="Hainaut M."/>
            <person name="Henrissat B."/>
            <person name="Johnson J."/>
            <person name="Kuo A."/>
            <person name="Lim J.H.P."/>
            <person name="Lipzen A."/>
            <person name="Nolan M."/>
            <person name="Ohm R.A."/>
            <person name="Tamas L."/>
            <person name="Grigoriev I.V."/>
            <person name="Spatafora J.W."/>
            <person name="Nagy L.G."/>
            <person name="Kovacs G.M."/>
        </authorList>
    </citation>
    <scope>NUCLEOTIDE SEQUENCE [LARGE SCALE GENOMIC DNA]</scope>
    <source>
        <strain evidence="2 3">DSE2036</strain>
    </source>
</reference>
<name>A0A2V1DT93_9PLEO</name>